<organism evidence="3 4">
    <name type="scientific">Emiliania huxleyi (strain CCMP1516)</name>
    <dbReference type="NCBI Taxonomy" id="280463"/>
    <lineage>
        <taxon>Eukaryota</taxon>
        <taxon>Haptista</taxon>
        <taxon>Haptophyta</taxon>
        <taxon>Prymnesiophyceae</taxon>
        <taxon>Isochrysidales</taxon>
        <taxon>Noelaerhabdaceae</taxon>
        <taxon>Emiliania</taxon>
    </lineage>
</organism>
<reference evidence="3" key="2">
    <citation type="submission" date="2024-10" db="UniProtKB">
        <authorList>
            <consortium name="EnsemblProtists"/>
        </authorList>
    </citation>
    <scope>IDENTIFICATION</scope>
</reference>
<proteinExistence type="predicted"/>
<sequence>MLTRRSVLQTKAQEFADCIRRLGSLPKESFDESRRALSSKQLMGEIEQCNKELQKLGHVNKKALDQFQSFNEQRDKLIDRRDEVEKAEESIRSLIEHLDLKKDEATERTLTAGGAMERTFKGIAKHFTEVFRELTMQQLSGGQKTMVALCLIFAIQRCDPAPFYIFDEIDANLDAAHRSSLAQMIERQASRVNEESGDPEPTQFITTTFRPELIHTGDKFYGVTHRNKASTIKSISKADALRIISEDQNRQRQHA</sequence>
<reference evidence="4" key="1">
    <citation type="journal article" date="2013" name="Nature">
        <title>Pan genome of the phytoplankton Emiliania underpins its global distribution.</title>
        <authorList>
            <person name="Read B.A."/>
            <person name="Kegel J."/>
            <person name="Klute M.J."/>
            <person name="Kuo A."/>
            <person name="Lefebvre S.C."/>
            <person name="Maumus F."/>
            <person name="Mayer C."/>
            <person name="Miller J."/>
            <person name="Monier A."/>
            <person name="Salamov A."/>
            <person name="Young J."/>
            <person name="Aguilar M."/>
            <person name="Claverie J.M."/>
            <person name="Frickenhaus S."/>
            <person name="Gonzalez K."/>
            <person name="Herman E.K."/>
            <person name="Lin Y.C."/>
            <person name="Napier J."/>
            <person name="Ogata H."/>
            <person name="Sarno A.F."/>
            <person name="Shmutz J."/>
            <person name="Schroeder D."/>
            <person name="de Vargas C."/>
            <person name="Verret F."/>
            <person name="von Dassow P."/>
            <person name="Valentin K."/>
            <person name="Van de Peer Y."/>
            <person name="Wheeler G."/>
            <person name="Dacks J.B."/>
            <person name="Delwiche C.F."/>
            <person name="Dyhrman S.T."/>
            <person name="Glockner G."/>
            <person name="John U."/>
            <person name="Richards T."/>
            <person name="Worden A.Z."/>
            <person name="Zhang X."/>
            <person name="Grigoriev I.V."/>
            <person name="Allen A.E."/>
            <person name="Bidle K."/>
            <person name="Borodovsky M."/>
            <person name="Bowler C."/>
            <person name="Brownlee C."/>
            <person name="Cock J.M."/>
            <person name="Elias M."/>
            <person name="Gladyshev V.N."/>
            <person name="Groth M."/>
            <person name="Guda C."/>
            <person name="Hadaegh A."/>
            <person name="Iglesias-Rodriguez M.D."/>
            <person name="Jenkins J."/>
            <person name="Jones B.M."/>
            <person name="Lawson T."/>
            <person name="Leese F."/>
            <person name="Lindquist E."/>
            <person name="Lobanov A."/>
            <person name="Lomsadze A."/>
            <person name="Malik S.B."/>
            <person name="Marsh M.E."/>
            <person name="Mackinder L."/>
            <person name="Mock T."/>
            <person name="Mueller-Roeber B."/>
            <person name="Pagarete A."/>
            <person name="Parker M."/>
            <person name="Probert I."/>
            <person name="Quesneville H."/>
            <person name="Raines C."/>
            <person name="Rensing S.A."/>
            <person name="Riano-Pachon D.M."/>
            <person name="Richier S."/>
            <person name="Rokitta S."/>
            <person name="Shiraiwa Y."/>
            <person name="Soanes D.M."/>
            <person name="van der Giezen M."/>
            <person name="Wahlund T.M."/>
            <person name="Williams B."/>
            <person name="Wilson W."/>
            <person name="Wolfe G."/>
            <person name="Wurch L.L."/>
        </authorList>
    </citation>
    <scope>NUCLEOTIDE SEQUENCE</scope>
</reference>
<dbReference type="GeneID" id="17269223"/>
<dbReference type="eggNOG" id="KOG0964">
    <property type="taxonomic scope" value="Eukaryota"/>
</dbReference>
<keyword evidence="1" id="KW-0175">Coiled coil</keyword>
<dbReference type="InterPro" id="IPR027417">
    <property type="entry name" value="P-loop_NTPase"/>
</dbReference>
<feature type="domain" description="RecF/RecN/SMC N-terminal" evidence="2">
    <location>
        <begin position="100"/>
        <end position="229"/>
    </location>
</feature>
<dbReference type="KEGG" id="ehx:EMIHUDRAFT_457934"/>
<evidence type="ECO:0000259" key="2">
    <source>
        <dbReference type="Pfam" id="PF02463"/>
    </source>
</evidence>
<dbReference type="GO" id="GO:0016020">
    <property type="term" value="C:membrane"/>
    <property type="evidence" value="ECO:0007669"/>
    <property type="project" value="InterPro"/>
</dbReference>
<dbReference type="PANTHER" id="PTHR43977">
    <property type="entry name" value="STRUCTURAL MAINTENANCE OF CHROMOSOMES PROTEIN 3"/>
    <property type="match status" value="1"/>
</dbReference>
<dbReference type="InterPro" id="IPR003395">
    <property type="entry name" value="RecF/RecN/SMC_N"/>
</dbReference>
<evidence type="ECO:0000256" key="1">
    <source>
        <dbReference type="SAM" id="Coils"/>
    </source>
</evidence>
<name>A0A0D3JJJ4_EMIH1</name>
<accession>A0A0D3JJJ4</accession>
<dbReference type="STRING" id="2903.R1ES25"/>
<protein>
    <recommendedName>
        <fullName evidence="2">RecF/RecN/SMC N-terminal domain-containing protein</fullName>
    </recommendedName>
</protein>
<dbReference type="HOGENOM" id="CLU_001042_6_0_1"/>
<keyword evidence="4" id="KW-1185">Reference proteome</keyword>
<dbReference type="SUPFAM" id="SSF52540">
    <property type="entry name" value="P-loop containing nucleoside triphosphate hydrolases"/>
    <property type="match status" value="1"/>
</dbReference>
<dbReference type="Proteomes" id="UP000013827">
    <property type="component" value="Unassembled WGS sequence"/>
</dbReference>
<feature type="coiled-coil region" evidence="1">
    <location>
        <begin position="46"/>
        <end position="104"/>
    </location>
</feature>
<dbReference type="AlphaFoldDB" id="A0A0D3JJJ4"/>
<dbReference type="PaxDb" id="2903-EOD23679"/>
<dbReference type="RefSeq" id="XP_005776108.1">
    <property type="nucleotide sequence ID" value="XM_005776051.1"/>
</dbReference>
<evidence type="ECO:0000313" key="3">
    <source>
        <dbReference type="EnsemblProtists" id="EOD23679"/>
    </source>
</evidence>
<dbReference type="Pfam" id="PF02463">
    <property type="entry name" value="SMC_N"/>
    <property type="match status" value="1"/>
</dbReference>
<dbReference type="Gene3D" id="3.40.50.300">
    <property type="entry name" value="P-loop containing nucleotide triphosphate hydrolases"/>
    <property type="match status" value="1"/>
</dbReference>
<dbReference type="EnsemblProtists" id="EOD23679">
    <property type="protein sequence ID" value="EOD23679"/>
    <property type="gene ID" value="EMIHUDRAFT_457934"/>
</dbReference>
<evidence type="ECO:0000313" key="4">
    <source>
        <dbReference type="Proteomes" id="UP000013827"/>
    </source>
</evidence>